<feature type="region of interest" description="Disordered" evidence="1">
    <location>
        <begin position="435"/>
        <end position="577"/>
    </location>
</feature>
<feature type="compositionally biased region" description="Polar residues" evidence="1">
    <location>
        <begin position="60"/>
        <end position="71"/>
    </location>
</feature>
<evidence type="ECO:0000313" key="3">
    <source>
        <dbReference type="Proteomes" id="UP000821866"/>
    </source>
</evidence>
<dbReference type="Proteomes" id="UP000821866">
    <property type="component" value="Unassembled WGS sequence"/>
</dbReference>
<organism evidence="2 3">
    <name type="scientific">Rhipicephalus microplus</name>
    <name type="common">Cattle tick</name>
    <name type="synonym">Boophilus microplus</name>
    <dbReference type="NCBI Taxonomy" id="6941"/>
    <lineage>
        <taxon>Eukaryota</taxon>
        <taxon>Metazoa</taxon>
        <taxon>Ecdysozoa</taxon>
        <taxon>Arthropoda</taxon>
        <taxon>Chelicerata</taxon>
        <taxon>Arachnida</taxon>
        <taxon>Acari</taxon>
        <taxon>Parasitiformes</taxon>
        <taxon>Ixodida</taxon>
        <taxon>Ixodoidea</taxon>
        <taxon>Ixodidae</taxon>
        <taxon>Rhipicephalinae</taxon>
        <taxon>Rhipicephalus</taxon>
        <taxon>Boophilus</taxon>
    </lineage>
</organism>
<feature type="compositionally biased region" description="Polar residues" evidence="1">
    <location>
        <begin position="144"/>
        <end position="157"/>
    </location>
</feature>
<feature type="compositionally biased region" description="Polar residues" evidence="1">
    <location>
        <begin position="110"/>
        <end position="123"/>
    </location>
</feature>
<keyword evidence="3" id="KW-1185">Reference proteome</keyword>
<feature type="compositionally biased region" description="Low complexity" evidence="1">
    <location>
        <begin position="451"/>
        <end position="467"/>
    </location>
</feature>
<feature type="compositionally biased region" description="Basic and acidic residues" evidence="1">
    <location>
        <begin position="127"/>
        <end position="142"/>
    </location>
</feature>
<evidence type="ECO:0000313" key="2">
    <source>
        <dbReference type="EMBL" id="KAH8026363.1"/>
    </source>
</evidence>
<accession>A0A9J6DVV7</accession>
<feature type="compositionally biased region" description="Basic residues" evidence="1">
    <location>
        <begin position="507"/>
        <end position="519"/>
    </location>
</feature>
<reference evidence="2" key="1">
    <citation type="journal article" date="2020" name="Cell">
        <title>Large-Scale Comparative Analyses of Tick Genomes Elucidate Their Genetic Diversity and Vector Capacities.</title>
        <authorList>
            <consortium name="Tick Genome and Microbiome Consortium (TIGMIC)"/>
            <person name="Jia N."/>
            <person name="Wang J."/>
            <person name="Shi W."/>
            <person name="Du L."/>
            <person name="Sun Y."/>
            <person name="Zhan W."/>
            <person name="Jiang J.F."/>
            <person name="Wang Q."/>
            <person name="Zhang B."/>
            <person name="Ji P."/>
            <person name="Bell-Sakyi L."/>
            <person name="Cui X.M."/>
            <person name="Yuan T.T."/>
            <person name="Jiang B.G."/>
            <person name="Yang W.F."/>
            <person name="Lam T.T."/>
            <person name="Chang Q.C."/>
            <person name="Ding S.J."/>
            <person name="Wang X.J."/>
            <person name="Zhu J.G."/>
            <person name="Ruan X.D."/>
            <person name="Zhao L."/>
            <person name="Wei J.T."/>
            <person name="Ye R.Z."/>
            <person name="Que T.C."/>
            <person name="Du C.H."/>
            <person name="Zhou Y.H."/>
            <person name="Cheng J.X."/>
            <person name="Dai P.F."/>
            <person name="Guo W.B."/>
            <person name="Han X.H."/>
            <person name="Huang E.J."/>
            <person name="Li L.F."/>
            <person name="Wei W."/>
            <person name="Gao Y.C."/>
            <person name="Liu J.Z."/>
            <person name="Shao H.Z."/>
            <person name="Wang X."/>
            <person name="Wang C.C."/>
            <person name="Yang T.C."/>
            <person name="Huo Q.B."/>
            <person name="Li W."/>
            <person name="Chen H.Y."/>
            <person name="Chen S.E."/>
            <person name="Zhou L.G."/>
            <person name="Ni X.B."/>
            <person name="Tian J.H."/>
            <person name="Sheng Y."/>
            <person name="Liu T."/>
            <person name="Pan Y.S."/>
            <person name="Xia L.Y."/>
            <person name="Li J."/>
            <person name="Zhao F."/>
            <person name="Cao W.C."/>
        </authorList>
    </citation>
    <scope>NUCLEOTIDE SEQUENCE</scope>
    <source>
        <strain evidence="2">Rmic-2018</strain>
    </source>
</reference>
<reference evidence="2" key="2">
    <citation type="submission" date="2021-09" db="EMBL/GenBank/DDBJ databases">
        <authorList>
            <person name="Jia N."/>
            <person name="Wang J."/>
            <person name="Shi W."/>
            <person name="Du L."/>
            <person name="Sun Y."/>
            <person name="Zhan W."/>
            <person name="Jiang J."/>
            <person name="Wang Q."/>
            <person name="Zhang B."/>
            <person name="Ji P."/>
            <person name="Sakyi L.B."/>
            <person name="Cui X."/>
            <person name="Yuan T."/>
            <person name="Jiang B."/>
            <person name="Yang W."/>
            <person name="Lam T.T.-Y."/>
            <person name="Chang Q."/>
            <person name="Ding S."/>
            <person name="Wang X."/>
            <person name="Zhu J."/>
            <person name="Ruan X."/>
            <person name="Zhao L."/>
            <person name="Wei J."/>
            <person name="Que T."/>
            <person name="Du C."/>
            <person name="Cheng J."/>
            <person name="Dai P."/>
            <person name="Han X."/>
            <person name="Huang E."/>
            <person name="Gao Y."/>
            <person name="Liu J."/>
            <person name="Shao H."/>
            <person name="Ye R."/>
            <person name="Li L."/>
            <person name="Wei W."/>
            <person name="Wang X."/>
            <person name="Wang C."/>
            <person name="Huo Q."/>
            <person name="Li W."/>
            <person name="Guo W."/>
            <person name="Chen H."/>
            <person name="Chen S."/>
            <person name="Zhou L."/>
            <person name="Zhou L."/>
            <person name="Ni X."/>
            <person name="Tian J."/>
            <person name="Zhou Y."/>
            <person name="Sheng Y."/>
            <person name="Liu T."/>
            <person name="Pan Y."/>
            <person name="Xia L."/>
            <person name="Li J."/>
            <person name="Zhao F."/>
            <person name="Cao W."/>
        </authorList>
    </citation>
    <scope>NUCLEOTIDE SEQUENCE</scope>
    <source>
        <strain evidence="2">Rmic-2018</strain>
        <tissue evidence="2">Larvae</tissue>
    </source>
</reference>
<evidence type="ECO:0000256" key="1">
    <source>
        <dbReference type="SAM" id="MobiDB-lite"/>
    </source>
</evidence>
<feature type="compositionally biased region" description="Polar residues" evidence="1">
    <location>
        <begin position="483"/>
        <end position="497"/>
    </location>
</feature>
<comment type="caution">
    <text evidence="2">The sequence shown here is derived from an EMBL/GenBank/DDBJ whole genome shotgun (WGS) entry which is preliminary data.</text>
</comment>
<name>A0A9J6DVV7_RHIMP</name>
<protein>
    <submittedName>
        <fullName evidence="2">Uncharacterized protein</fullName>
    </submittedName>
</protein>
<sequence>MLAELPYQPPPPPKSTLEPYYAWHDRFNPMVSSTAPPRALDSFSQYNTSDLSTFASMTQECETPTPASRSKVSPVEVGDTTEASAQADHALTTGETTEAVDGERPPIAGQYSTTPQQIASVSGSVAADEKHSLPSRSTDHMMDMQTSQDADTQASNEHNAHPWITVTKRANKRRQLQPHTVSTQQLPSTTSEPALRQSRPKTRLPRLPPLPAEDYKLAICPHGGLNLSNVSSKTLLLAVAHAANIRGEKPDIKPRVDENQNVLTISTSSEHITRVLGQITKFTVHAATYDITSYGIAPDNSCKGVVNGLGHEITPDDFLTEVEVLSYKVLACRRLGNSGAMVLTFCGKRVSFFVNAYGQPLRCYLYKRTIVHCRKCNKTGHCEDVCPQPPDTPNCRVCRNSLSPNNHECHPSCILCGDDHPTAAKPCPKCFLPPVNRRKPPRSATPTKKVQSPSPSPGRQSSASGSAPRRRSHSRDKSGPKRGNSSSWSGFAGQQGSQGWHTDGTTHHHGQQSGSHKKAQTVSWAKQFPPPPPSPHQSHSLTETSTQHRTPQPTPPRLPQPMSVDNQLHPDMPSTTARSNYCTLRLFRLLNEMATF</sequence>
<feature type="region of interest" description="Disordered" evidence="1">
    <location>
        <begin position="60"/>
        <end position="209"/>
    </location>
</feature>
<gene>
    <name evidence="2" type="ORF">HPB51_020347</name>
</gene>
<dbReference type="AlphaFoldDB" id="A0A9J6DVV7"/>
<feature type="compositionally biased region" description="Polar residues" evidence="1">
    <location>
        <begin position="177"/>
        <end position="192"/>
    </location>
</feature>
<proteinExistence type="predicted"/>
<dbReference type="EMBL" id="JABSTU010000007">
    <property type="protein sequence ID" value="KAH8026363.1"/>
    <property type="molecule type" value="Genomic_DNA"/>
</dbReference>